<dbReference type="Gene3D" id="3.30.160.60">
    <property type="entry name" value="Classic Zinc Finger"/>
    <property type="match status" value="1"/>
</dbReference>
<keyword evidence="5" id="KW-1185">Reference proteome</keyword>
<dbReference type="PROSITE" id="PS00028">
    <property type="entry name" value="ZINC_FINGER_C2H2_1"/>
    <property type="match status" value="2"/>
</dbReference>
<dbReference type="GO" id="GO:0008270">
    <property type="term" value="F:zinc ion binding"/>
    <property type="evidence" value="ECO:0007669"/>
    <property type="project" value="UniProtKB-KW"/>
</dbReference>
<dbReference type="Proteomes" id="UP001175211">
    <property type="component" value="Unassembled WGS sequence"/>
</dbReference>
<gene>
    <name evidence="4" type="ORF">EV420DRAFT_1645803</name>
</gene>
<reference evidence="4" key="1">
    <citation type="submission" date="2023-06" db="EMBL/GenBank/DDBJ databases">
        <authorList>
            <consortium name="Lawrence Berkeley National Laboratory"/>
            <person name="Ahrendt S."/>
            <person name="Sahu N."/>
            <person name="Indic B."/>
            <person name="Wong-Bajracharya J."/>
            <person name="Merenyi Z."/>
            <person name="Ke H.-M."/>
            <person name="Monk M."/>
            <person name="Kocsube S."/>
            <person name="Drula E."/>
            <person name="Lipzen A."/>
            <person name="Balint B."/>
            <person name="Henrissat B."/>
            <person name="Andreopoulos B."/>
            <person name="Martin F.M."/>
            <person name="Harder C.B."/>
            <person name="Rigling D."/>
            <person name="Ford K.L."/>
            <person name="Foster G.D."/>
            <person name="Pangilinan J."/>
            <person name="Papanicolaou A."/>
            <person name="Barry K."/>
            <person name="LaButti K."/>
            <person name="Viragh M."/>
            <person name="Koriabine M."/>
            <person name="Yan M."/>
            <person name="Riley R."/>
            <person name="Champramary S."/>
            <person name="Plett K.L."/>
            <person name="Tsai I.J."/>
            <person name="Slot J."/>
            <person name="Sipos G."/>
            <person name="Plett J."/>
            <person name="Nagy L.G."/>
            <person name="Grigoriev I.V."/>
        </authorList>
    </citation>
    <scope>NUCLEOTIDE SEQUENCE</scope>
    <source>
        <strain evidence="4">CCBAS 213</strain>
    </source>
</reference>
<feature type="domain" description="C2H2-type" evidence="3">
    <location>
        <begin position="321"/>
        <end position="352"/>
    </location>
</feature>
<dbReference type="SMART" id="SM00355">
    <property type="entry name" value="ZnF_C2H2"/>
    <property type="match status" value="2"/>
</dbReference>
<dbReference type="AlphaFoldDB" id="A0AA39K2H1"/>
<feature type="region of interest" description="Disordered" evidence="2">
    <location>
        <begin position="1"/>
        <end position="23"/>
    </location>
</feature>
<feature type="region of interest" description="Disordered" evidence="2">
    <location>
        <begin position="243"/>
        <end position="280"/>
    </location>
</feature>
<evidence type="ECO:0000256" key="1">
    <source>
        <dbReference type="PROSITE-ProRule" id="PRU00042"/>
    </source>
</evidence>
<feature type="compositionally biased region" description="Polar residues" evidence="2">
    <location>
        <begin position="9"/>
        <end position="23"/>
    </location>
</feature>
<keyword evidence="1" id="KW-0479">Metal-binding</keyword>
<dbReference type="GeneID" id="85361369"/>
<dbReference type="EMBL" id="JAUEPS010000031">
    <property type="protein sequence ID" value="KAK0452156.1"/>
    <property type="molecule type" value="Genomic_DNA"/>
</dbReference>
<evidence type="ECO:0000256" key="2">
    <source>
        <dbReference type="SAM" id="MobiDB-lite"/>
    </source>
</evidence>
<proteinExistence type="predicted"/>
<feature type="compositionally biased region" description="Low complexity" evidence="2">
    <location>
        <begin position="248"/>
        <end position="267"/>
    </location>
</feature>
<comment type="caution">
    <text evidence="4">The sequence shown here is derived from an EMBL/GenBank/DDBJ whole genome shotgun (WGS) entry which is preliminary data.</text>
</comment>
<keyword evidence="1" id="KW-0863">Zinc-finger</keyword>
<dbReference type="RefSeq" id="XP_060327990.1">
    <property type="nucleotide sequence ID" value="XM_060477821.1"/>
</dbReference>
<evidence type="ECO:0000313" key="4">
    <source>
        <dbReference type="EMBL" id="KAK0452156.1"/>
    </source>
</evidence>
<keyword evidence="1" id="KW-0862">Zinc</keyword>
<dbReference type="PROSITE" id="PS50157">
    <property type="entry name" value="ZINC_FINGER_C2H2_2"/>
    <property type="match status" value="1"/>
</dbReference>
<name>A0AA39K2H1_ARMTA</name>
<evidence type="ECO:0000259" key="3">
    <source>
        <dbReference type="PROSITE" id="PS50157"/>
    </source>
</evidence>
<protein>
    <recommendedName>
        <fullName evidence="3">C2H2-type domain-containing protein</fullName>
    </recommendedName>
</protein>
<organism evidence="4 5">
    <name type="scientific">Armillaria tabescens</name>
    <name type="common">Ringless honey mushroom</name>
    <name type="synonym">Agaricus tabescens</name>
    <dbReference type="NCBI Taxonomy" id="1929756"/>
    <lineage>
        <taxon>Eukaryota</taxon>
        <taxon>Fungi</taxon>
        <taxon>Dikarya</taxon>
        <taxon>Basidiomycota</taxon>
        <taxon>Agaricomycotina</taxon>
        <taxon>Agaricomycetes</taxon>
        <taxon>Agaricomycetidae</taxon>
        <taxon>Agaricales</taxon>
        <taxon>Marasmiineae</taxon>
        <taxon>Physalacriaceae</taxon>
        <taxon>Desarmillaria</taxon>
    </lineage>
</organism>
<accession>A0AA39K2H1</accession>
<dbReference type="InterPro" id="IPR013087">
    <property type="entry name" value="Znf_C2H2_type"/>
</dbReference>
<sequence>MSCAGLEDINTQNLQDVSTGNDHSMQDIVPLTHALHPQSFAPRPQYATPDRNDDLYYYLSQDKRRLWAYSGDIPFAYGTIEADWRTTQRHIYKLITTEEEVPMTFDINIPHQHSDPPVVCFSSLSTRQFWQMYSLQCSIPGNNYPPIDPNADFIPAVPVPLQASQSTFYLDDQGPLDTSDGLAFPDDSDGSHSFYDVKQEREIFPVPHDGSNRGSAAGEEATLPTFAHCTDLGATDRLDGKRKHSFDSISSGVEAPSSSSSLTAFSPSPSPSRSPTPTADQVSYEAELRCIYPDCLQLFHSIVDVTDHLKSLHNGSYARSYRCAFPSCSQTFKNKTDFPRHALTMNHKPQRSFKCAGCNGKFTRYGA</sequence>
<evidence type="ECO:0000313" key="5">
    <source>
        <dbReference type="Proteomes" id="UP001175211"/>
    </source>
</evidence>